<keyword evidence="5" id="KW-1185">Reference proteome</keyword>
<proteinExistence type="predicted"/>
<dbReference type="AlphaFoldDB" id="A0A4C2EEU0"/>
<name>A0A4C2EEU0_9SACH</name>
<dbReference type="OrthoDB" id="286301at2759"/>
<feature type="domain" description="FAS1" evidence="3">
    <location>
        <begin position="604"/>
        <end position="740"/>
    </location>
</feature>
<keyword evidence="2" id="KW-0732">Signal</keyword>
<sequence length="816" mass="92740">MVLLFYAQIFLLWFGLELTASTAIGSQDNFPFTSVVDILSQNVEFSTFLRVVQRNGLIPYLNELENYTLMAPVNSAFIESELDKNHEFDIENYLIHDSVLITSGLDQGISVISEGVKFPYILERLNDDSTIINSVKMVDSDLLPNFQNASVHGIEGEIHTPLRLRNFLEKIEHVFNDFHLFNNFTRNIPSIDSIITNRTILIPSDNSWYDIFSEVEISYITDAFNSLQGMKGDIRYIWDTDRQNFIQNIIVDRILGGLLPDKLDVENLNGDLLSFQSENFGSVLFVNGSKSSDLSNMVFNRGLVHTFENLKIIEDTVNFTVEKYLHGINCSDFVKELYFRNLQLLIKDSRENPGEEKTIFVPDVSSASCDGFSKAGLLYHFVNDKVWLNQEFLENFEKSKMFESKLCNFDRKLGGSCQRIKIMKNDFGYFINEKYMVIHEEPLQIGNTLIYLVSDKIKLPGDLTPSINPFYGCSRSLMFLSELNILDLPLNNEGYTVLLPCFDSWEFLELNLEFLQQNGTAINSIMKNLIIDGVIYSDSSDKTFKTKNLLGDSIKVQTERLNNAGITELDLNLSSVGEKIKIKNGFDLFFSQGVVHPLGQLYLPKSVSVSLVDLVHTTGSHRLIELFEKYNDLFSIIHGNNSYSLLVPTDLSLSFVEDILNSTKLYDLLKLHVVEGDFTSNLLYCKGNVSTLLGDSLSCRKDSQGNYFLGVLDGAQRGVRIMKKGCSSDKSCVFLIDRPISLQWLNRKSSWLRLPSNPLSIVMFLETFILLVGLSLFFYKKKRGATSNLPLSNDDEGTRLLFDSNGRIDHDTRNRT</sequence>
<dbReference type="PROSITE" id="PS50213">
    <property type="entry name" value="FAS1"/>
    <property type="match status" value="2"/>
</dbReference>
<dbReference type="PANTHER" id="PTHR10900:SF125">
    <property type="entry name" value="FAS1 DOMAIN-CONTAINING PROTEIN YLR001C"/>
    <property type="match status" value="1"/>
</dbReference>
<evidence type="ECO:0000259" key="3">
    <source>
        <dbReference type="PROSITE" id="PS50213"/>
    </source>
</evidence>
<protein>
    <recommendedName>
        <fullName evidence="3">FAS1 domain-containing protein</fullName>
    </recommendedName>
</protein>
<evidence type="ECO:0000313" key="4">
    <source>
        <dbReference type="EMBL" id="GCF01410.1"/>
    </source>
</evidence>
<dbReference type="InterPro" id="IPR050904">
    <property type="entry name" value="Adhesion/Biosynth-related"/>
</dbReference>
<feature type="signal peptide" evidence="2">
    <location>
        <begin position="1"/>
        <end position="23"/>
    </location>
</feature>
<dbReference type="SUPFAM" id="SSF82153">
    <property type="entry name" value="FAS1 domain"/>
    <property type="match status" value="3"/>
</dbReference>
<keyword evidence="1" id="KW-1133">Transmembrane helix</keyword>
<accession>A0A4C2EEU0</accession>
<dbReference type="Proteomes" id="UP000301737">
    <property type="component" value="Unassembled WGS sequence"/>
</dbReference>
<keyword evidence="1" id="KW-0812">Transmembrane</keyword>
<dbReference type="InterPro" id="IPR036378">
    <property type="entry name" value="FAS1_dom_sf"/>
</dbReference>
<feature type="chain" id="PRO_5020548863" description="FAS1 domain-containing protein" evidence="2">
    <location>
        <begin position="24"/>
        <end position="816"/>
    </location>
</feature>
<dbReference type="EMBL" id="BIMX01000032">
    <property type="protein sequence ID" value="GCF01410.1"/>
    <property type="molecule type" value="Genomic_DNA"/>
</dbReference>
<dbReference type="PANTHER" id="PTHR10900">
    <property type="entry name" value="PERIOSTIN-RELATED"/>
    <property type="match status" value="1"/>
</dbReference>
<reference evidence="4 5" key="1">
    <citation type="submission" date="2019-01" db="EMBL/GenBank/DDBJ databases">
        <title>Draft Genome Sequencing of Zygosaccharomyces mellis Ca-7.</title>
        <authorList>
            <person name="Shiwa Y."/>
            <person name="Kanesaki Y."/>
            <person name="Ishige T."/>
            <person name="Mura K."/>
            <person name="Hori T."/>
            <person name="Tamura T."/>
        </authorList>
    </citation>
    <scope>NUCLEOTIDE SEQUENCE [LARGE SCALE GENOMIC DNA]</scope>
    <source>
        <strain evidence="4 5">Ca-7</strain>
    </source>
</reference>
<organism evidence="4 5">
    <name type="scientific">Zygosaccharomyces mellis</name>
    <dbReference type="NCBI Taxonomy" id="42258"/>
    <lineage>
        <taxon>Eukaryota</taxon>
        <taxon>Fungi</taxon>
        <taxon>Dikarya</taxon>
        <taxon>Ascomycota</taxon>
        <taxon>Saccharomycotina</taxon>
        <taxon>Saccharomycetes</taxon>
        <taxon>Saccharomycetales</taxon>
        <taxon>Saccharomycetaceae</taxon>
        <taxon>Zygosaccharomyces</taxon>
    </lineage>
</organism>
<comment type="caution">
    <text evidence="4">The sequence shown here is derived from an EMBL/GenBank/DDBJ whole genome shotgun (WGS) entry which is preliminary data.</text>
</comment>
<evidence type="ECO:0000256" key="2">
    <source>
        <dbReference type="SAM" id="SignalP"/>
    </source>
</evidence>
<evidence type="ECO:0000256" key="1">
    <source>
        <dbReference type="SAM" id="Phobius"/>
    </source>
</evidence>
<evidence type="ECO:0000313" key="5">
    <source>
        <dbReference type="Proteomes" id="UP000301737"/>
    </source>
</evidence>
<dbReference type="InterPro" id="IPR000782">
    <property type="entry name" value="FAS1_domain"/>
</dbReference>
<dbReference type="Pfam" id="PF02469">
    <property type="entry name" value="Fasciclin"/>
    <property type="match status" value="2"/>
</dbReference>
<feature type="transmembrane region" description="Helical" evidence="1">
    <location>
        <begin position="759"/>
        <end position="779"/>
    </location>
</feature>
<feature type="domain" description="FAS1" evidence="3">
    <location>
        <begin position="32"/>
        <end position="158"/>
    </location>
</feature>
<keyword evidence="1" id="KW-0472">Membrane</keyword>
<dbReference type="Gene3D" id="2.30.180.10">
    <property type="entry name" value="FAS1 domain"/>
    <property type="match status" value="3"/>
</dbReference>
<gene>
    <name evidence="4" type="ORF">ZYGM_000894</name>
</gene>